<dbReference type="EC" id="2.7.7.7" evidence="11"/>
<dbReference type="Pfam" id="PF13177">
    <property type="entry name" value="DNA_pol3_delta2"/>
    <property type="match status" value="1"/>
</dbReference>
<gene>
    <name evidence="11" type="primary">dnaX</name>
    <name evidence="14" type="ORF">HGMM_F54F02C04</name>
</gene>
<dbReference type="InterPro" id="IPR045085">
    <property type="entry name" value="HLD_clamp_pol_III_gamma_tau"/>
</dbReference>
<name>H5SPN5_9BACT</name>
<evidence type="ECO:0000256" key="10">
    <source>
        <dbReference type="ARBA" id="ARBA00049244"/>
    </source>
</evidence>
<dbReference type="EMBL" id="AP011794">
    <property type="protein sequence ID" value="BAL58121.1"/>
    <property type="molecule type" value="Genomic_DNA"/>
</dbReference>
<dbReference type="GO" id="GO:0006261">
    <property type="term" value="P:DNA-templated DNA replication"/>
    <property type="evidence" value="ECO:0007669"/>
    <property type="project" value="TreeGrafter"/>
</dbReference>
<feature type="region of interest" description="Disordered" evidence="12">
    <location>
        <begin position="384"/>
        <end position="425"/>
    </location>
</feature>
<dbReference type="Gene3D" id="1.20.272.10">
    <property type="match status" value="1"/>
</dbReference>
<dbReference type="GO" id="GO:0005524">
    <property type="term" value="F:ATP binding"/>
    <property type="evidence" value="ECO:0007669"/>
    <property type="project" value="UniProtKB-KW"/>
</dbReference>
<dbReference type="PANTHER" id="PTHR11669:SF0">
    <property type="entry name" value="PROTEIN STICHEL-LIKE 2"/>
    <property type="match status" value="1"/>
</dbReference>
<dbReference type="Pfam" id="PF12169">
    <property type="entry name" value="DNA_pol3_gamma3"/>
    <property type="match status" value="1"/>
</dbReference>
<dbReference type="PRINTS" id="PR00300">
    <property type="entry name" value="CLPPROTEASEA"/>
</dbReference>
<evidence type="ECO:0000313" key="14">
    <source>
        <dbReference type="EMBL" id="BAL58121.1"/>
    </source>
</evidence>
<comment type="catalytic activity">
    <reaction evidence="10 11">
        <text>DNA(n) + a 2'-deoxyribonucleoside 5'-triphosphate = DNA(n+1) + diphosphate</text>
        <dbReference type="Rhea" id="RHEA:22508"/>
        <dbReference type="Rhea" id="RHEA-COMP:17339"/>
        <dbReference type="Rhea" id="RHEA-COMP:17340"/>
        <dbReference type="ChEBI" id="CHEBI:33019"/>
        <dbReference type="ChEBI" id="CHEBI:61560"/>
        <dbReference type="ChEBI" id="CHEBI:173112"/>
        <dbReference type="EC" id="2.7.7.7"/>
    </reaction>
</comment>
<reference evidence="14" key="2">
    <citation type="journal article" date="2012" name="PLoS ONE">
        <title>A Deeply Branching Thermophilic Bacterium with an Ancient Acetyl-CoA Pathway Dominates a Subsurface Ecosystem.</title>
        <authorList>
            <person name="Takami H."/>
            <person name="Noguchi H."/>
            <person name="Takaki Y."/>
            <person name="Uchiyama I."/>
            <person name="Toyoda A."/>
            <person name="Nishi S."/>
            <person name="Chee G.-J."/>
            <person name="Arai W."/>
            <person name="Nunoura T."/>
            <person name="Itoh T."/>
            <person name="Hattori M."/>
            <person name="Takai K."/>
        </authorList>
    </citation>
    <scope>NUCLEOTIDE SEQUENCE</scope>
</reference>
<evidence type="ECO:0000256" key="8">
    <source>
        <dbReference type="ARBA" id="ARBA00022840"/>
    </source>
</evidence>
<dbReference type="AlphaFoldDB" id="H5SPN5"/>
<dbReference type="InterPro" id="IPR022754">
    <property type="entry name" value="DNA_pol_III_gamma-3"/>
</dbReference>
<evidence type="ECO:0000256" key="11">
    <source>
        <dbReference type="RuleBase" id="RU364063"/>
    </source>
</evidence>
<evidence type="ECO:0000256" key="2">
    <source>
        <dbReference type="ARBA" id="ARBA00022679"/>
    </source>
</evidence>
<keyword evidence="6 11" id="KW-0547">Nucleotide-binding</keyword>
<dbReference type="SMART" id="SM00382">
    <property type="entry name" value="AAA"/>
    <property type="match status" value="1"/>
</dbReference>
<dbReference type="NCBIfam" id="TIGR02397">
    <property type="entry name" value="dnaX_nterm"/>
    <property type="match status" value="1"/>
</dbReference>
<evidence type="ECO:0000256" key="1">
    <source>
        <dbReference type="ARBA" id="ARBA00006360"/>
    </source>
</evidence>
<dbReference type="InterPro" id="IPR008921">
    <property type="entry name" value="DNA_pol3_clamp-load_cplx_C"/>
</dbReference>
<dbReference type="InterPro" id="IPR003593">
    <property type="entry name" value="AAA+_ATPase"/>
</dbReference>
<dbReference type="SUPFAM" id="SSF48019">
    <property type="entry name" value="post-AAA+ oligomerization domain-like"/>
    <property type="match status" value="1"/>
</dbReference>
<dbReference type="CDD" id="cd18137">
    <property type="entry name" value="HLD_clamp_pol_III_gamma_tau"/>
    <property type="match status" value="1"/>
</dbReference>
<dbReference type="SUPFAM" id="SSF52540">
    <property type="entry name" value="P-loop containing nucleoside triphosphate hydrolases"/>
    <property type="match status" value="1"/>
</dbReference>
<evidence type="ECO:0000256" key="3">
    <source>
        <dbReference type="ARBA" id="ARBA00022695"/>
    </source>
</evidence>
<dbReference type="InterPro" id="IPR050238">
    <property type="entry name" value="DNA_Rep/Repair_Clamp_Loader"/>
</dbReference>
<dbReference type="GO" id="GO:0003887">
    <property type="term" value="F:DNA-directed DNA polymerase activity"/>
    <property type="evidence" value="ECO:0007669"/>
    <property type="project" value="UniProtKB-KW"/>
</dbReference>
<dbReference type="GO" id="GO:0046872">
    <property type="term" value="F:metal ion binding"/>
    <property type="evidence" value="ECO:0007669"/>
    <property type="project" value="UniProtKB-KW"/>
</dbReference>
<accession>H5SPN5</accession>
<keyword evidence="7" id="KW-0862">Zinc</keyword>
<feature type="domain" description="AAA+ ATPase" evidence="13">
    <location>
        <begin position="36"/>
        <end position="179"/>
    </location>
</feature>
<dbReference type="InterPro" id="IPR012763">
    <property type="entry name" value="DNA_pol_III_sug/sutau_N"/>
</dbReference>
<dbReference type="FunFam" id="3.40.50.300:FF:000014">
    <property type="entry name" value="DNA polymerase III subunit gamma/tau"/>
    <property type="match status" value="1"/>
</dbReference>
<evidence type="ECO:0000256" key="12">
    <source>
        <dbReference type="SAM" id="MobiDB-lite"/>
    </source>
</evidence>
<dbReference type="PANTHER" id="PTHR11669">
    <property type="entry name" value="REPLICATION FACTOR C / DNA POLYMERASE III GAMMA-TAU SUBUNIT"/>
    <property type="match status" value="1"/>
</dbReference>
<dbReference type="CDD" id="cd00009">
    <property type="entry name" value="AAA"/>
    <property type="match status" value="1"/>
</dbReference>
<dbReference type="Pfam" id="PF22608">
    <property type="entry name" value="DNAX_ATPase_lid"/>
    <property type="match status" value="1"/>
</dbReference>
<evidence type="ECO:0000256" key="9">
    <source>
        <dbReference type="ARBA" id="ARBA00022932"/>
    </source>
</evidence>
<keyword evidence="4 11" id="KW-0235">DNA replication</keyword>
<protein>
    <recommendedName>
        <fullName evidence="11">DNA polymerase III subunit gamma/tau</fullName>
        <ecNumber evidence="11">2.7.7.7</ecNumber>
    </recommendedName>
</protein>
<sequence>MHQVIARKWRPQRFEDLVGQEAIARTLQNALRYRRWHHAYIFAGPRGVGKTTTARLFAKALNCVQGPTPEPCNECPPCREIVQGNALDVLEIDAASHTGVDNVRQVILDTLALGPARDRYRIFIIDECHQLSTSAFNALLKTLEEPPPHVLFLMATTELHKVPATILSRCQIFEFRLIPEGKIAERLRRIADAEGIAISDSALRRIARAGQGSLRDAQSLLEQAVSFAGPGEPISDEVVTAALGLIGTETLLLAAEAIADRDGARLLRLVQELSERGYDLRHFCRDLMAHFRNLLVAKVIGRDRELLPLSEGEMDQLLAQARRFHEEEIVRAFRALTELEQNLRYASEPRFSLEVGLLRLAHLERVRPLAQVIRSLEELERRLAHLTPSPPATEMATPPRAESMEDAPLRPQTPSSMESSDAAHTEVERLKEELRERGKMLILGALDKAKAIEIAGEALRVTFPPHLAVHRETLLDRTNKQVIEAVARQVIGRPLTLQVRVEEDRARTPSPDQRARAVVEADPIVKAFVKTFKGEIVEIVPPEKAMPEEP</sequence>
<dbReference type="InterPro" id="IPR001270">
    <property type="entry name" value="ClpA/B"/>
</dbReference>
<dbReference type="GO" id="GO:0009360">
    <property type="term" value="C:DNA polymerase III complex"/>
    <property type="evidence" value="ECO:0007669"/>
    <property type="project" value="InterPro"/>
</dbReference>
<comment type="subunit">
    <text evidence="11">DNA polymerase III contains a core (composed of alpha, epsilon and theta chains) that associates with a tau subunit. This core dimerizes to form the POLIII' complex. PolIII' associates with the gamma complex (composed of gamma, delta, delta', psi and chi chains) and with the beta chain to form the complete DNA polymerase III complex.</text>
</comment>
<evidence type="ECO:0000256" key="5">
    <source>
        <dbReference type="ARBA" id="ARBA00022723"/>
    </source>
</evidence>
<keyword evidence="2 11" id="KW-0808">Transferase</keyword>
<keyword evidence="8 11" id="KW-0067">ATP-binding</keyword>
<dbReference type="GO" id="GO:0003677">
    <property type="term" value="F:DNA binding"/>
    <property type="evidence" value="ECO:0007669"/>
    <property type="project" value="InterPro"/>
</dbReference>
<dbReference type="InterPro" id="IPR027417">
    <property type="entry name" value="P-loop_NTPase"/>
</dbReference>
<comment type="function">
    <text evidence="11">DNA polymerase III is a complex, multichain enzyme responsible for most of the replicative synthesis in bacteria. This DNA polymerase also exhibits 3' to 5' exonuclease activity.</text>
</comment>
<proteinExistence type="inferred from homology"/>
<dbReference type="NCBIfam" id="NF004046">
    <property type="entry name" value="PRK05563.1"/>
    <property type="match status" value="1"/>
</dbReference>
<comment type="similarity">
    <text evidence="1 11">Belongs to the DnaX/STICHEL family.</text>
</comment>
<dbReference type="Gene3D" id="1.10.8.60">
    <property type="match status" value="1"/>
</dbReference>
<organism evidence="14">
    <name type="scientific">uncultured Acidobacteriota bacterium</name>
    <dbReference type="NCBI Taxonomy" id="171953"/>
    <lineage>
        <taxon>Bacteria</taxon>
        <taxon>Pseudomonadati</taxon>
        <taxon>Acidobacteriota</taxon>
        <taxon>environmental samples</taxon>
    </lineage>
</organism>
<keyword evidence="5" id="KW-0479">Metal-binding</keyword>
<dbReference type="FunFam" id="1.10.8.60:FF:000013">
    <property type="entry name" value="DNA polymerase III subunit gamma/tau"/>
    <property type="match status" value="1"/>
</dbReference>
<evidence type="ECO:0000256" key="6">
    <source>
        <dbReference type="ARBA" id="ARBA00022741"/>
    </source>
</evidence>
<evidence type="ECO:0000256" key="4">
    <source>
        <dbReference type="ARBA" id="ARBA00022705"/>
    </source>
</evidence>
<evidence type="ECO:0000259" key="13">
    <source>
        <dbReference type="SMART" id="SM00382"/>
    </source>
</evidence>
<evidence type="ECO:0000256" key="7">
    <source>
        <dbReference type="ARBA" id="ARBA00022833"/>
    </source>
</evidence>
<keyword evidence="3 11" id="KW-0548">Nucleotidyltransferase</keyword>
<keyword evidence="9 11" id="KW-0239">DNA-directed DNA polymerase</keyword>
<reference evidence="14" key="1">
    <citation type="journal article" date="2005" name="Environ. Microbiol.">
        <title>Genetic and functional properties of uncultivated thermophilic crenarchaeotes from a subsurface gold mine as revealed by analysis of genome fragments.</title>
        <authorList>
            <person name="Nunoura T."/>
            <person name="Hirayama H."/>
            <person name="Takami H."/>
            <person name="Oida H."/>
            <person name="Nishi S."/>
            <person name="Shimamura S."/>
            <person name="Suzuki Y."/>
            <person name="Inagaki F."/>
            <person name="Takai K."/>
            <person name="Nealson K.H."/>
            <person name="Horikoshi K."/>
        </authorList>
    </citation>
    <scope>NUCLEOTIDE SEQUENCE</scope>
</reference>
<dbReference type="Gene3D" id="3.40.50.300">
    <property type="entry name" value="P-loop containing nucleotide triphosphate hydrolases"/>
    <property type="match status" value="1"/>
</dbReference>